<keyword evidence="2" id="KW-1185">Reference proteome</keyword>
<sequence length="101" mass="11159">MYIVNHPEIKAVALFVGFQKTKPKKCFEMGQILRDTNNSHLNMKADSNPEDSSHPELISFEDPTAVISQSLFLSINSGTRDINESSFSKLGVVLDQSTKSG</sequence>
<protein>
    <submittedName>
        <fullName evidence="1">Uncharacterized protein</fullName>
    </submittedName>
</protein>
<name>A0A1R1XFM6_9FUNG</name>
<evidence type="ECO:0000313" key="1">
    <source>
        <dbReference type="EMBL" id="OMJ13437.1"/>
    </source>
</evidence>
<dbReference type="EMBL" id="LSSN01003485">
    <property type="protein sequence ID" value="OMJ13437.1"/>
    <property type="molecule type" value="Genomic_DNA"/>
</dbReference>
<evidence type="ECO:0000313" key="2">
    <source>
        <dbReference type="Proteomes" id="UP000187283"/>
    </source>
</evidence>
<dbReference type="AlphaFoldDB" id="A0A1R1XFM6"/>
<proteinExistence type="predicted"/>
<organism evidence="1 2">
    <name type="scientific">Smittium culicis</name>
    <dbReference type="NCBI Taxonomy" id="133412"/>
    <lineage>
        <taxon>Eukaryota</taxon>
        <taxon>Fungi</taxon>
        <taxon>Fungi incertae sedis</taxon>
        <taxon>Zoopagomycota</taxon>
        <taxon>Kickxellomycotina</taxon>
        <taxon>Harpellomycetes</taxon>
        <taxon>Harpellales</taxon>
        <taxon>Legeriomycetaceae</taxon>
        <taxon>Smittium</taxon>
    </lineage>
</organism>
<dbReference type="Proteomes" id="UP000187283">
    <property type="component" value="Unassembled WGS sequence"/>
</dbReference>
<accession>A0A1R1XFM6</accession>
<reference evidence="1 2" key="1">
    <citation type="submission" date="2017-01" db="EMBL/GenBank/DDBJ databases">
        <authorList>
            <person name="Mah S.A."/>
            <person name="Swanson W.J."/>
            <person name="Moy G.W."/>
            <person name="Vacquier V.D."/>
        </authorList>
    </citation>
    <scope>NUCLEOTIDE SEQUENCE [LARGE SCALE GENOMIC DNA]</scope>
    <source>
        <strain evidence="1 2">GSMNP</strain>
    </source>
</reference>
<gene>
    <name evidence="1" type="ORF">AYI70_g8495</name>
</gene>
<comment type="caution">
    <text evidence="1">The sequence shown here is derived from an EMBL/GenBank/DDBJ whole genome shotgun (WGS) entry which is preliminary data.</text>
</comment>